<organism evidence="2 3">
    <name type="scientific">Niastella caeni</name>
    <dbReference type="NCBI Taxonomy" id="2569763"/>
    <lineage>
        <taxon>Bacteria</taxon>
        <taxon>Pseudomonadati</taxon>
        <taxon>Bacteroidota</taxon>
        <taxon>Chitinophagia</taxon>
        <taxon>Chitinophagales</taxon>
        <taxon>Chitinophagaceae</taxon>
        <taxon>Niastella</taxon>
    </lineage>
</organism>
<feature type="transmembrane region" description="Helical" evidence="1">
    <location>
        <begin position="303"/>
        <end position="321"/>
    </location>
</feature>
<feature type="transmembrane region" description="Helical" evidence="1">
    <location>
        <begin position="116"/>
        <end position="136"/>
    </location>
</feature>
<dbReference type="Proteomes" id="UP000306918">
    <property type="component" value="Unassembled WGS sequence"/>
</dbReference>
<evidence type="ECO:0000256" key="1">
    <source>
        <dbReference type="SAM" id="Phobius"/>
    </source>
</evidence>
<feature type="transmembrane region" description="Helical" evidence="1">
    <location>
        <begin position="235"/>
        <end position="252"/>
    </location>
</feature>
<feature type="transmembrane region" description="Helical" evidence="1">
    <location>
        <begin position="70"/>
        <end position="90"/>
    </location>
</feature>
<feature type="transmembrane region" description="Helical" evidence="1">
    <location>
        <begin position="264"/>
        <end position="297"/>
    </location>
</feature>
<keyword evidence="1" id="KW-0472">Membrane</keyword>
<proteinExistence type="predicted"/>
<feature type="transmembrane region" description="Helical" evidence="1">
    <location>
        <begin position="530"/>
        <end position="550"/>
    </location>
</feature>
<feature type="transmembrane region" description="Helical" evidence="1">
    <location>
        <begin position="505"/>
        <end position="523"/>
    </location>
</feature>
<dbReference type="AlphaFoldDB" id="A0A4S8HFV1"/>
<feature type="transmembrane region" description="Helical" evidence="1">
    <location>
        <begin position="210"/>
        <end position="229"/>
    </location>
</feature>
<accession>A0A4S8HFV1</accession>
<protein>
    <recommendedName>
        <fullName evidence="4">Glycosyltransferase RgtA/B/C/D-like domain-containing protein</fullName>
    </recommendedName>
</protein>
<evidence type="ECO:0008006" key="4">
    <source>
        <dbReference type="Google" id="ProtNLM"/>
    </source>
</evidence>
<name>A0A4S8HFV1_9BACT</name>
<dbReference type="EMBL" id="STFF01000013">
    <property type="protein sequence ID" value="THU31532.1"/>
    <property type="molecule type" value="Genomic_DNA"/>
</dbReference>
<evidence type="ECO:0000313" key="2">
    <source>
        <dbReference type="EMBL" id="THU31532.1"/>
    </source>
</evidence>
<keyword evidence="1" id="KW-1133">Transmembrane helix</keyword>
<feature type="transmembrane region" description="Helical" evidence="1">
    <location>
        <begin position="157"/>
        <end position="177"/>
    </location>
</feature>
<feature type="transmembrane region" description="Helical" evidence="1">
    <location>
        <begin position="480"/>
        <end position="499"/>
    </location>
</feature>
<evidence type="ECO:0000313" key="3">
    <source>
        <dbReference type="Proteomes" id="UP000306918"/>
    </source>
</evidence>
<sequence>MNSTEKSILLVLSIGIYFLMRKSNVQAFISNRTKGDTFCFLLVVLYAGFASVGHPLFFTGFPVPQVAVKLLFLLLFCCWLSYVAIAFLYFTDLCKIWLFEKSKVQPVTRSYSTGKLYLIFASILIACWSLWLIGFYPGTMSPDSFEQWKQAYGILKLNDAFPVIYAFIIRGLTTIWYSPAIIAIVQILFMAGIFSSFLVFLYKAGIPYKWLLVFAIITGIMPTNGIMVITIWKDIFFCVVVVWLTLVIAELLTQTYIFNRKITLICLSVSLLAVAILRHNGVMAALCCAAVLIVFAVKNKRKEILLPVACFLLAFFTYRKFILHTWLKVPPVPTGFQLTAPMHGMGSIIYYNQPLPASTMEEMQKLLPVEVWKSHYTPYSADEYMFQTDTPFIDNLSKVPTPKVVSMYANTLIHHPFLIVKDRLSGTELLWNAFQGQGSFNYSYHELIEENEFGFKHRENGLHKVLMGMLNFAGRALDPLVRRAGLYNILLMFLLLYVARQRKNYWIVFLPLLAVNVSLLFSMTYQAFRYVYYVPLLFGFVWLFTVSKFVTPVTDKTIKP</sequence>
<gene>
    <name evidence="2" type="ORF">FAM09_28315</name>
</gene>
<keyword evidence="1" id="KW-0812">Transmembrane</keyword>
<keyword evidence="3" id="KW-1185">Reference proteome</keyword>
<feature type="transmembrane region" description="Helical" evidence="1">
    <location>
        <begin position="37"/>
        <end position="58"/>
    </location>
</feature>
<comment type="caution">
    <text evidence="2">The sequence shown here is derived from an EMBL/GenBank/DDBJ whole genome shotgun (WGS) entry which is preliminary data.</text>
</comment>
<reference evidence="2 3" key="1">
    <citation type="submission" date="2019-04" db="EMBL/GenBank/DDBJ databases">
        <title>Niastella caeni sp. nov., isolated from activated sludge.</title>
        <authorList>
            <person name="Sheng M."/>
        </authorList>
    </citation>
    <scope>NUCLEOTIDE SEQUENCE [LARGE SCALE GENOMIC DNA]</scope>
    <source>
        <strain evidence="2 3">HX-2-15</strain>
    </source>
</reference>
<feature type="transmembrane region" description="Helical" evidence="1">
    <location>
        <begin position="183"/>
        <end position="203"/>
    </location>
</feature>